<feature type="compositionally biased region" description="Polar residues" evidence="2">
    <location>
        <begin position="717"/>
        <end position="727"/>
    </location>
</feature>
<name>A0A7S3ZTR2_9STRA</name>
<organism evidence="3">
    <name type="scientific">Pelagomonas calceolata</name>
    <dbReference type="NCBI Taxonomy" id="35677"/>
    <lineage>
        <taxon>Eukaryota</taxon>
        <taxon>Sar</taxon>
        <taxon>Stramenopiles</taxon>
        <taxon>Ochrophyta</taxon>
        <taxon>Pelagophyceae</taxon>
        <taxon>Pelagomonadales</taxon>
        <taxon>Pelagomonadaceae</taxon>
        <taxon>Pelagomonas</taxon>
    </lineage>
</organism>
<evidence type="ECO:0000256" key="2">
    <source>
        <dbReference type="SAM" id="MobiDB-lite"/>
    </source>
</evidence>
<evidence type="ECO:0000313" key="4">
    <source>
        <dbReference type="EMBL" id="CAH0369469.1"/>
    </source>
</evidence>
<evidence type="ECO:0000256" key="1">
    <source>
        <dbReference type="SAM" id="Coils"/>
    </source>
</evidence>
<keyword evidence="1" id="KW-0175">Coiled coil</keyword>
<sequence>MPSTARLGRGESTMKRRDENRVGETVTELFGNEDLDAQTALKLEALAALHERKVGALMKSISAQKEELAKLKAASREHRRSQLIQDLRNQVREQELAVDVLKEALVEGPRGQLTQEAVNELVILRTLGGPKRFRPKTREELQNELLHKPAVVKRTIRRREAKPTRAWEPQPTRTPIAEEKECKGSETPRVLRDTGDQPEGLPSAAHLRELAEASAKAEQAEVAVARADLRVAELQRELDALRAEKFAAERKVDDLQDDASRAEDLRRRLEETRRQVSEAERDCARAAGERDALQLELEHARASNDADIHALKADLDAAKEELAAALSQEAELQAQCRLERERASGATSSVKSEASALRKELATAERQLKESERSNDKLRRQLEKAESDCKSEREALQRDMKRARNAEREAARKEVRELEVRASQEKRELEVRASQEQDKARKVSDNDAVSAAKAELLQQHVDALRDELRRKDDDMADQRATSDAERQALQEKCNALEVELEKCRGQASLDVQAAERRADSLAKEARALQARADRLEELGGNRRRKPAASSSSSSSKTPRSDDDDDEELYHTRAALAAHMRLADAYANQHALQQVPDDRAEQLNERVLARARRDLEKALAGSRPLGAFYSRMLERIESKSSTVPLSRNKGGPPPRPKPQSQKREQRIHHGRGTHAAMVDGTPPPDLARLEIRGGHRSSSSESGSLDDRFDVDDDHLDYSQSSVSAKSSRTYDPDAR</sequence>
<feature type="compositionally biased region" description="Basic and acidic residues" evidence="2">
    <location>
        <begin position="364"/>
        <end position="445"/>
    </location>
</feature>
<feature type="compositionally biased region" description="Basic and acidic residues" evidence="2">
    <location>
        <begin position="8"/>
        <end position="20"/>
    </location>
</feature>
<feature type="region of interest" description="Disordered" evidence="2">
    <location>
        <begin position="180"/>
        <end position="201"/>
    </location>
</feature>
<dbReference type="AlphaFoldDB" id="A0A7S3ZTR2"/>
<protein>
    <submittedName>
        <fullName evidence="3">Uncharacterized protein</fullName>
    </submittedName>
</protein>
<keyword evidence="5" id="KW-1185">Reference proteome</keyword>
<feature type="region of interest" description="Disordered" evidence="2">
    <location>
        <begin position="364"/>
        <end position="447"/>
    </location>
</feature>
<reference evidence="3" key="1">
    <citation type="submission" date="2021-01" db="EMBL/GenBank/DDBJ databases">
        <authorList>
            <person name="Corre E."/>
            <person name="Pelletier E."/>
            <person name="Niang G."/>
            <person name="Scheremetjew M."/>
            <person name="Finn R."/>
            <person name="Kale V."/>
            <person name="Holt S."/>
            <person name="Cochrane G."/>
            <person name="Meng A."/>
            <person name="Brown T."/>
            <person name="Cohen L."/>
        </authorList>
    </citation>
    <scope>NUCLEOTIDE SEQUENCE</scope>
    <source>
        <strain evidence="3">CCMP1756</strain>
    </source>
</reference>
<feature type="compositionally biased region" description="Basic and acidic residues" evidence="2">
    <location>
        <begin position="180"/>
        <end position="195"/>
    </location>
</feature>
<feature type="region of interest" description="Disordered" evidence="2">
    <location>
        <begin position="534"/>
        <end position="567"/>
    </location>
</feature>
<dbReference type="Proteomes" id="UP000789595">
    <property type="component" value="Unassembled WGS sequence"/>
</dbReference>
<feature type="region of interest" description="Disordered" evidence="2">
    <location>
        <begin position="467"/>
        <end position="487"/>
    </location>
</feature>
<reference evidence="4" key="2">
    <citation type="submission" date="2021-11" db="EMBL/GenBank/DDBJ databases">
        <authorList>
            <consortium name="Genoscope - CEA"/>
            <person name="William W."/>
        </authorList>
    </citation>
    <scope>NUCLEOTIDE SEQUENCE</scope>
</reference>
<feature type="region of interest" description="Disordered" evidence="2">
    <location>
        <begin position="1"/>
        <end position="20"/>
    </location>
</feature>
<dbReference type="OrthoDB" id="71899at2759"/>
<evidence type="ECO:0000313" key="5">
    <source>
        <dbReference type="Proteomes" id="UP000789595"/>
    </source>
</evidence>
<proteinExistence type="predicted"/>
<gene>
    <name evidence="3" type="ORF">PCAL00307_LOCUS9159</name>
    <name evidence="4" type="ORF">PECAL_2P25920</name>
</gene>
<feature type="region of interest" description="Disordered" evidence="2">
    <location>
        <begin position="637"/>
        <end position="735"/>
    </location>
</feature>
<accession>A0A7S3ZTR2</accession>
<dbReference type="EMBL" id="HBIW01010731">
    <property type="protein sequence ID" value="CAE0693723.1"/>
    <property type="molecule type" value="Transcribed_RNA"/>
</dbReference>
<dbReference type="EMBL" id="CAKKNE010000002">
    <property type="protein sequence ID" value="CAH0369469.1"/>
    <property type="molecule type" value="Genomic_DNA"/>
</dbReference>
<evidence type="ECO:0000313" key="3">
    <source>
        <dbReference type="EMBL" id="CAE0693723.1"/>
    </source>
</evidence>
<feature type="compositionally biased region" description="Low complexity" evidence="2">
    <location>
        <begin position="547"/>
        <end position="557"/>
    </location>
</feature>
<feature type="coiled-coil region" evidence="1">
    <location>
        <begin position="61"/>
        <end position="104"/>
    </location>
</feature>